<keyword evidence="4" id="KW-0472">Membrane</keyword>
<dbReference type="PANTHER" id="PTHR36929:SF5">
    <property type="entry name" value="BLR6751 PROTEIN"/>
    <property type="match status" value="1"/>
</dbReference>
<comment type="similarity">
    <text evidence="1">Belongs to the AHA1 family.</text>
</comment>
<dbReference type="SUPFAM" id="SSF55961">
    <property type="entry name" value="Bet v1-like"/>
    <property type="match status" value="2"/>
</dbReference>
<keyword evidence="4" id="KW-0812">Transmembrane</keyword>
<organism evidence="4">
    <name type="scientific">hydrocarbon metagenome</name>
    <dbReference type="NCBI Taxonomy" id="938273"/>
    <lineage>
        <taxon>unclassified sequences</taxon>
        <taxon>metagenomes</taxon>
        <taxon>ecological metagenomes</taxon>
    </lineage>
</organism>
<keyword evidence="4" id="KW-0808">Transferase</keyword>
<dbReference type="CDD" id="cd07826">
    <property type="entry name" value="SRPBCC_CalC_Aha1-like_9"/>
    <property type="match status" value="1"/>
</dbReference>
<dbReference type="PANTHER" id="PTHR36929">
    <property type="entry name" value="ATTACHMENT SUBUNIT, PUTATIVE-RELATED"/>
    <property type="match status" value="1"/>
</dbReference>
<comment type="caution">
    <text evidence="4">The sequence shown here is derived from an EMBL/GenBank/DDBJ whole genome shotgun (WGS) entry which is preliminary data.</text>
</comment>
<dbReference type="Pfam" id="PF08327">
    <property type="entry name" value="AHSA1"/>
    <property type="match status" value="2"/>
</dbReference>
<evidence type="ECO:0000313" key="4">
    <source>
        <dbReference type="EMBL" id="KUG16373.1"/>
    </source>
</evidence>
<dbReference type="InterPro" id="IPR013538">
    <property type="entry name" value="ASHA1/2-like_C"/>
</dbReference>
<dbReference type="CDD" id="cd07814">
    <property type="entry name" value="SRPBCC_CalC_Aha1-like"/>
    <property type="match status" value="1"/>
</dbReference>
<feature type="domain" description="Activator of Hsp90 ATPase homologue 1/2-like C-terminal" evidence="3">
    <location>
        <begin position="193"/>
        <end position="325"/>
    </location>
</feature>
<accession>A0A0W8F692</accession>
<evidence type="ECO:0000259" key="3">
    <source>
        <dbReference type="Pfam" id="PF08327"/>
    </source>
</evidence>
<protein>
    <submittedName>
        <fullName evidence="4">Putative glutathione s-transferase-related transmembrane</fullName>
        <ecNumber evidence="4">2.5.1.18</ecNumber>
    </submittedName>
</protein>
<evidence type="ECO:0000256" key="1">
    <source>
        <dbReference type="ARBA" id="ARBA00006817"/>
    </source>
</evidence>
<dbReference type="Gene3D" id="3.30.530.20">
    <property type="match status" value="2"/>
</dbReference>
<sequence length="326" mass="37530">MTMTNETSSDLVIERIINAPRELVWKAWTEPEHIMRWWGPKDFTTPVFRVDLRVGGESFGCMRSPDSKDYCGKGIYLEIVPFERLIMTDSFADKSGNIVPASYYGMSGDFPLEMRITLLLEEHDGQTKLTLRHSGIPAGEEREGARQGWNESLDKLDWYLEKEKSTMSTVSGENVPFFDFPSDREVVITRLFDAPREMVFQASTNPDLIPQWWGPESYMTRVEKMDVRPGGEWRFVQRDGAGNEYVFKGVYREVIPPEKESHTFEFEGMPGHILIETSTFEDLNGKTRLKITELFQSREDRDGMFSSGMKQGATESANRMEKLLKK</sequence>
<dbReference type="EC" id="2.5.1.18" evidence="4"/>
<gene>
    <name evidence="4" type="ORF">ASZ90_013950</name>
</gene>
<dbReference type="EMBL" id="LNQE01001502">
    <property type="protein sequence ID" value="KUG16373.1"/>
    <property type="molecule type" value="Genomic_DNA"/>
</dbReference>
<evidence type="ECO:0000256" key="2">
    <source>
        <dbReference type="SAM" id="MobiDB-lite"/>
    </source>
</evidence>
<dbReference type="InterPro" id="IPR023393">
    <property type="entry name" value="START-like_dom_sf"/>
</dbReference>
<dbReference type="GO" id="GO:0004364">
    <property type="term" value="F:glutathione transferase activity"/>
    <property type="evidence" value="ECO:0007669"/>
    <property type="project" value="UniProtKB-EC"/>
</dbReference>
<name>A0A0W8F692_9ZZZZ</name>
<feature type="domain" description="Activator of Hsp90 ATPase homologue 1/2-like C-terminal" evidence="3">
    <location>
        <begin position="18"/>
        <end position="161"/>
    </location>
</feature>
<reference evidence="4" key="1">
    <citation type="journal article" date="2015" name="Proc. Natl. Acad. Sci. U.S.A.">
        <title>Networks of energetic and metabolic interactions define dynamics in microbial communities.</title>
        <authorList>
            <person name="Embree M."/>
            <person name="Liu J.K."/>
            <person name="Al-Bassam M.M."/>
            <person name="Zengler K."/>
        </authorList>
    </citation>
    <scope>NUCLEOTIDE SEQUENCE</scope>
</reference>
<proteinExistence type="inferred from homology"/>
<dbReference type="AlphaFoldDB" id="A0A0W8F692"/>
<feature type="region of interest" description="Disordered" evidence="2">
    <location>
        <begin position="302"/>
        <end position="326"/>
    </location>
</feature>